<dbReference type="GO" id="GO:0016020">
    <property type="term" value="C:membrane"/>
    <property type="evidence" value="ECO:0007669"/>
    <property type="project" value="InterPro"/>
</dbReference>
<dbReference type="Proteomes" id="UP001186944">
    <property type="component" value="Unassembled WGS sequence"/>
</dbReference>
<evidence type="ECO:0000313" key="3">
    <source>
        <dbReference type="Proteomes" id="UP001186944"/>
    </source>
</evidence>
<feature type="compositionally biased region" description="Basic residues" evidence="1">
    <location>
        <begin position="153"/>
        <end position="167"/>
    </location>
</feature>
<dbReference type="AlphaFoldDB" id="A0AA88XUM1"/>
<evidence type="ECO:0000313" key="2">
    <source>
        <dbReference type="EMBL" id="KAK3088862.1"/>
    </source>
</evidence>
<protein>
    <submittedName>
        <fullName evidence="2">Uncharacterized protein</fullName>
    </submittedName>
</protein>
<keyword evidence="3" id="KW-1185">Reference proteome</keyword>
<feature type="compositionally biased region" description="Polar residues" evidence="1">
    <location>
        <begin position="126"/>
        <end position="139"/>
    </location>
</feature>
<organism evidence="2 3">
    <name type="scientific">Pinctada imbricata</name>
    <name type="common">Atlantic pearl-oyster</name>
    <name type="synonym">Pinctada martensii</name>
    <dbReference type="NCBI Taxonomy" id="66713"/>
    <lineage>
        <taxon>Eukaryota</taxon>
        <taxon>Metazoa</taxon>
        <taxon>Spiralia</taxon>
        <taxon>Lophotrochozoa</taxon>
        <taxon>Mollusca</taxon>
        <taxon>Bivalvia</taxon>
        <taxon>Autobranchia</taxon>
        <taxon>Pteriomorphia</taxon>
        <taxon>Pterioida</taxon>
        <taxon>Pterioidea</taxon>
        <taxon>Pteriidae</taxon>
        <taxon>Pinctada</taxon>
    </lineage>
</organism>
<dbReference type="GO" id="GO:0005509">
    <property type="term" value="F:calcium ion binding"/>
    <property type="evidence" value="ECO:0007669"/>
    <property type="project" value="InterPro"/>
</dbReference>
<feature type="non-terminal residue" evidence="2">
    <location>
        <position position="1"/>
    </location>
</feature>
<reference evidence="2" key="1">
    <citation type="submission" date="2019-08" db="EMBL/GenBank/DDBJ databases">
        <title>The improved chromosome-level genome for the pearl oyster Pinctada fucata martensii using PacBio sequencing and Hi-C.</title>
        <authorList>
            <person name="Zheng Z."/>
        </authorList>
    </citation>
    <scope>NUCLEOTIDE SEQUENCE</scope>
    <source>
        <strain evidence="2">ZZ-2019</strain>
        <tissue evidence="2">Adductor muscle</tissue>
    </source>
</reference>
<dbReference type="Gene3D" id="2.60.40.60">
    <property type="entry name" value="Cadherins"/>
    <property type="match status" value="1"/>
</dbReference>
<accession>A0AA88XUM1</accession>
<feature type="region of interest" description="Disordered" evidence="1">
    <location>
        <begin position="126"/>
        <end position="176"/>
    </location>
</feature>
<evidence type="ECO:0000256" key="1">
    <source>
        <dbReference type="SAM" id="MobiDB-lite"/>
    </source>
</evidence>
<name>A0AA88XUM1_PINIB</name>
<dbReference type="InterPro" id="IPR015919">
    <property type="entry name" value="Cadherin-like_sf"/>
</dbReference>
<dbReference type="SUPFAM" id="SSF49313">
    <property type="entry name" value="Cadherin-like"/>
    <property type="match status" value="1"/>
</dbReference>
<sequence>QPPYFSNLPSTITILETFAPNEHVYTVRVKDFTNDDICCTMENVRPQTLNFELLLINSTLHIYTTQNAKFVFEDFNSYQITICCEDTEGGAANGILQVDVKEVKEQEPYTPPRQYILLILKERRGSPTTPSCSTMQHQPPKTPTVKHKEDTHRKRRSGTRNVNHRKTYILNTNDYT</sequence>
<gene>
    <name evidence="2" type="ORF">FSP39_024682</name>
</gene>
<proteinExistence type="predicted"/>
<dbReference type="EMBL" id="VSWD01000011">
    <property type="protein sequence ID" value="KAK3088862.1"/>
    <property type="molecule type" value="Genomic_DNA"/>
</dbReference>
<comment type="caution">
    <text evidence="2">The sequence shown here is derived from an EMBL/GenBank/DDBJ whole genome shotgun (WGS) entry which is preliminary data.</text>
</comment>